<protein>
    <submittedName>
        <fullName evidence="1">Uncharacterized protein</fullName>
    </submittedName>
</protein>
<evidence type="ECO:0000313" key="1">
    <source>
        <dbReference type="EMBL" id="GJD99484.1"/>
    </source>
</evidence>
<dbReference type="RefSeq" id="WP_238234370.1">
    <property type="nucleotide sequence ID" value="NZ_BPQQ01000016.1"/>
</dbReference>
<reference evidence="1" key="2">
    <citation type="submission" date="2021-08" db="EMBL/GenBank/DDBJ databases">
        <authorList>
            <person name="Tani A."/>
            <person name="Ola A."/>
            <person name="Ogura Y."/>
            <person name="Katsura K."/>
            <person name="Hayashi T."/>
        </authorList>
    </citation>
    <scope>NUCLEOTIDE SEQUENCE</scope>
    <source>
        <strain evidence="1">DSM 17168</strain>
    </source>
</reference>
<name>A0ABQ4SAI1_9HYPH</name>
<keyword evidence="2" id="KW-1185">Reference proteome</keyword>
<dbReference type="Proteomes" id="UP001055153">
    <property type="component" value="Unassembled WGS sequence"/>
</dbReference>
<accession>A0ABQ4SAI1</accession>
<comment type="caution">
    <text evidence="1">The sequence shown here is derived from an EMBL/GenBank/DDBJ whole genome shotgun (WGS) entry which is preliminary data.</text>
</comment>
<reference evidence="1" key="1">
    <citation type="journal article" date="2021" name="Front. Microbiol.">
        <title>Comprehensive Comparative Genomics and Phenotyping of Methylobacterium Species.</title>
        <authorList>
            <person name="Alessa O."/>
            <person name="Ogura Y."/>
            <person name="Fujitani Y."/>
            <person name="Takami H."/>
            <person name="Hayashi T."/>
            <person name="Sahin N."/>
            <person name="Tani A."/>
        </authorList>
    </citation>
    <scope>NUCLEOTIDE SEQUENCE</scope>
    <source>
        <strain evidence="1">DSM 17168</strain>
    </source>
</reference>
<evidence type="ECO:0000313" key="2">
    <source>
        <dbReference type="Proteomes" id="UP001055153"/>
    </source>
</evidence>
<dbReference type="EMBL" id="BPQQ01000016">
    <property type="protein sequence ID" value="GJD99484.1"/>
    <property type="molecule type" value="Genomic_DNA"/>
</dbReference>
<gene>
    <name evidence="1" type="ORF">GMJLKIPL_1402</name>
</gene>
<sequence length="109" mass="11605">MTRRSSQCGSCEGAASLGIVGFHGLNLPDITAEDLTRRLLALQLATCVVRKDKAQLVDIARKGDEAVQALLGSLEEFTSTAEYLEALAAMCRDAEARSLVVLAIVSNEP</sequence>
<organism evidence="1 2">
    <name type="scientific">Methylobacterium isbiliense</name>
    <dbReference type="NCBI Taxonomy" id="315478"/>
    <lineage>
        <taxon>Bacteria</taxon>
        <taxon>Pseudomonadati</taxon>
        <taxon>Pseudomonadota</taxon>
        <taxon>Alphaproteobacteria</taxon>
        <taxon>Hyphomicrobiales</taxon>
        <taxon>Methylobacteriaceae</taxon>
        <taxon>Methylobacterium</taxon>
    </lineage>
</organism>
<proteinExistence type="predicted"/>